<feature type="transmembrane region" description="Helical" evidence="9">
    <location>
        <begin position="200"/>
        <end position="222"/>
    </location>
</feature>
<keyword evidence="6" id="KW-0029">Amino-acid transport</keyword>
<dbReference type="InterPro" id="IPR000515">
    <property type="entry name" value="MetI-like"/>
</dbReference>
<dbReference type="PROSITE" id="PS50928">
    <property type="entry name" value="ABC_TM1"/>
    <property type="match status" value="1"/>
</dbReference>
<comment type="subcellular location">
    <subcellularLocation>
        <location evidence="1 9">Cell membrane</location>
        <topology evidence="1 9">Multi-pass membrane protein</topology>
    </subcellularLocation>
</comment>
<evidence type="ECO:0000256" key="5">
    <source>
        <dbReference type="ARBA" id="ARBA00022692"/>
    </source>
</evidence>
<name>A0ABS7FUF3_9ACTN</name>
<evidence type="ECO:0000313" key="11">
    <source>
        <dbReference type="EMBL" id="MBW8483585.1"/>
    </source>
</evidence>
<evidence type="ECO:0000256" key="4">
    <source>
        <dbReference type="ARBA" id="ARBA00022475"/>
    </source>
</evidence>
<feature type="transmembrane region" description="Helical" evidence="9">
    <location>
        <begin position="98"/>
        <end position="118"/>
    </location>
</feature>
<evidence type="ECO:0000256" key="8">
    <source>
        <dbReference type="ARBA" id="ARBA00023136"/>
    </source>
</evidence>
<evidence type="ECO:0000256" key="1">
    <source>
        <dbReference type="ARBA" id="ARBA00004651"/>
    </source>
</evidence>
<keyword evidence="12" id="KW-1185">Reference proteome</keyword>
<feature type="transmembrane region" description="Helical" evidence="9">
    <location>
        <begin position="59"/>
        <end position="78"/>
    </location>
</feature>
<accession>A0ABS7FUF3</accession>
<dbReference type="EMBL" id="JAIBOA010000008">
    <property type="protein sequence ID" value="MBW8483585.1"/>
    <property type="molecule type" value="Genomic_DNA"/>
</dbReference>
<dbReference type="InterPro" id="IPR043429">
    <property type="entry name" value="ArtM/GltK/GlnP/TcyL/YhdX-like"/>
</dbReference>
<evidence type="ECO:0000256" key="6">
    <source>
        <dbReference type="ARBA" id="ARBA00022970"/>
    </source>
</evidence>
<evidence type="ECO:0000259" key="10">
    <source>
        <dbReference type="PROSITE" id="PS50928"/>
    </source>
</evidence>
<feature type="transmembrane region" description="Helical" evidence="9">
    <location>
        <begin position="157"/>
        <end position="180"/>
    </location>
</feature>
<dbReference type="Proteomes" id="UP000774570">
    <property type="component" value="Unassembled WGS sequence"/>
</dbReference>
<keyword evidence="4" id="KW-1003">Cell membrane</keyword>
<evidence type="ECO:0000256" key="3">
    <source>
        <dbReference type="ARBA" id="ARBA00022448"/>
    </source>
</evidence>
<dbReference type="InterPro" id="IPR035906">
    <property type="entry name" value="MetI-like_sf"/>
</dbReference>
<dbReference type="InterPro" id="IPR010065">
    <property type="entry name" value="AA_ABC_transptr_permease_3TM"/>
</dbReference>
<sequence>MNWDVLFDFSPFGKESSEVLQAFWATVRLSVMTGVLSLVFGTVLVAMRVSPTPVLRRAGTVYVNIFRNTPLTLILVFTSLGLHDTLGISVSSGISANAYWLAVFGFTAYTSAFVCEALRAGINTVPIGQAEAARAIGLPFAQSLRLVILPQAFRASIAPLGSTLIAMIKNSTVVSVAGYIESAGQMKQMFDDYGATLPIFLGFAAAFMVLTLPAGLLTSYLAKRLAVVR</sequence>
<dbReference type="SUPFAM" id="SSF161098">
    <property type="entry name" value="MetI-like"/>
    <property type="match status" value="1"/>
</dbReference>
<protein>
    <submittedName>
        <fullName evidence="11">Amino acid ABC transporter permease</fullName>
    </submittedName>
</protein>
<evidence type="ECO:0000313" key="12">
    <source>
        <dbReference type="Proteomes" id="UP000774570"/>
    </source>
</evidence>
<keyword evidence="8 9" id="KW-0472">Membrane</keyword>
<organism evidence="11 12">
    <name type="scientific">Actinomadura parmotrematis</name>
    <dbReference type="NCBI Taxonomy" id="2864039"/>
    <lineage>
        <taxon>Bacteria</taxon>
        <taxon>Bacillati</taxon>
        <taxon>Actinomycetota</taxon>
        <taxon>Actinomycetes</taxon>
        <taxon>Streptosporangiales</taxon>
        <taxon>Thermomonosporaceae</taxon>
        <taxon>Actinomadura</taxon>
    </lineage>
</organism>
<feature type="transmembrane region" description="Helical" evidence="9">
    <location>
        <begin position="20"/>
        <end position="47"/>
    </location>
</feature>
<feature type="domain" description="ABC transmembrane type-1" evidence="10">
    <location>
        <begin position="23"/>
        <end position="218"/>
    </location>
</feature>
<dbReference type="NCBIfam" id="TIGR01726">
    <property type="entry name" value="HEQRo_perm_3TM"/>
    <property type="match status" value="1"/>
</dbReference>
<keyword evidence="3 9" id="KW-0813">Transport</keyword>
<dbReference type="PANTHER" id="PTHR30614">
    <property type="entry name" value="MEMBRANE COMPONENT OF AMINO ACID ABC TRANSPORTER"/>
    <property type="match status" value="1"/>
</dbReference>
<reference evidence="11 12" key="1">
    <citation type="submission" date="2021-07" db="EMBL/GenBank/DDBJ databases">
        <title>Actinomadura sp. PM05-2 isolated from lichen.</title>
        <authorList>
            <person name="Somphong A."/>
            <person name="Phongsopitanun W."/>
            <person name="Tanasupawat S."/>
            <person name="Peongsungnone V."/>
        </authorList>
    </citation>
    <scope>NUCLEOTIDE SEQUENCE [LARGE SCALE GENOMIC DNA]</scope>
    <source>
        <strain evidence="11 12">PM05-2</strain>
    </source>
</reference>
<keyword evidence="5 9" id="KW-0812">Transmembrane</keyword>
<dbReference type="PANTHER" id="PTHR30614:SF37">
    <property type="entry name" value="AMINO-ACID ABC TRANSPORTER PERMEASE PROTEIN YHDX-RELATED"/>
    <property type="match status" value="1"/>
</dbReference>
<evidence type="ECO:0000256" key="2">
    <source>
        <dbReference type="ARBA" id="ARBA00010072"/>
    </source>
</evidence>
<dbReference type="CDD" id="cd06261">
    <property type="entry name" value="TM_PBP2"/>
    <property type="match status" value="1"/>
</dbReference>
<comment type="similarity">
    <text evidence="2">Belongs to the binding-protein-dependent transport system permease family. HisMQ subfamily.</text>
</comment>
<dbReference type="Gene3D" id="1.10.3720.10">
    <property type="entry name" value="MetI-like"/>
    <property type="match status" value="1"/>
</dbReference>
<keyword evidence="7 9" id="KW-1133">Transmembrane helix</keyword>
<evidence type="ECO:0000256" key="7">
    <source>
        <dbReference type="ARBA" id="ARBA00022989"/>
    </source>
</evidence>
<comment type="caution">
    <text evidence="11">The sequence shown here is derived from an EMBL/GenBank/DDBJ whole genome shotgun (WGS) entry which is preliminary data.</text>
</comment>
<gene>
    <name evidence="11" type="ORF">K1Y72_14455</name>
</gene>
<dbReference type="Pfam" id="PF00528">
    <property type="entry name" value="BPD_transp_1"/>
    <property type="match status" value="1"/>
</dbReference>
<proteinExistence type="inferred from homology"/>
<evidence type="ECO:0000256" key="9">
    <source>
        <dbReference type="RuleBase" id="RU363032"/>
    </source>
</evidence>
<dbReference type="RefSeq" id="WP_220166811.1">
    <property type="nucleotide sequence ID" value="NZ_JAIBOA010000008.1"/>
</dbReference>